<dbReference type="AlphaFoldDB" id="A0AAD5BUC6"/>
<keyword evidence="3" id="KW-1185">Reference proteome</keyword>
<proteinExistence type="predicted"/>
<evidence type="ECO:0000313" key="2">
    <source>
        <dbReference type="EMBL" id="KAI7729479.1"/>
    </source>
</evidence>
<comment type="caution">
    <text evidence="2">The sequence shown here is derived from an EMBL/GenBank/DDBJ whole genome shotgun (WGS) entry which is preliminary data.</text>
</comment>
<accession>A0AAD5BUC6</accession>
<keyword evidence="1" id="KW-0812">Transmembrane</keyword>
<evidence type="ECO:0000313" key="3">
    <source>
        <dbReference type="Proteomes" id="UP001206925"/>
    </source>
</evidence>
<feature type="non-terminal residue" evidence="2">
    <location>
        <position position="157"/>
    </location>
</feature>
<evidence type="ECO:0000256" key="1">
    <source>
        <dbReference type="SAM" id="Phobius"/>
    </source>
</evidence>
<organism evidence="2 3">
    <name type="scientific">Ambrosia artemisiifolia</name>
    <name type="common">Common ragweed</name>
    <dbReference type="NCBI Taxonomy" id="4212"/>
    <lineage>
        <taxon>Eukaryota</taxon>
        <taxon>Viridiplantae</taxon>
        <taxon>Streptophyta</taxon>
        <taxon>Embryophyta</taxon>
        <taxon>Tracheophyta</taxon>
        <taxon>Spermatophyta</taxon>
        <taxon>Magnoliopsida</taxon>
        <taxon>eudicotyledons</taxon>
        <taxon>Gunneridae</taxon>
        <taxon>Pentapetalae</taxon>
        <taxon>asterids</taxon>
        <taxon>campanulids</taxon>
        <taxon>Asterales</taxon>
        <taxon>Asteraceae</taxon>
        <taxon>Asteroideae</taxon>
        <taxon>Heliantheae alliance</taxon>
        <taxon>Heliantheae</taxon>
        <taxon>Ambrosia</taxon>
    </lineage>
</organism>
<feature type="transmembrane region" description="Helical" evidence="1">
    <location>
        <begin position="27"/>
        <end position="44"/>
    </location>
</feature>
<keyword evidence="1" id="KW-1133">Transmembrane helix</keyword>
<reference evidence="2" key="1">
    <citation type="submission" date="2022-06" db="EMBL/GenBank/DDBJ databases">
        <title>Uncovering the hologenomic basis of an extraordinary plant invasion.</title>
        <authorList>
            <person name="Bieker V.C."/>
            <person name="Martin M.D."/>
            <person name="Gilbert T."/>
            <person name="Hodgins K."/>
            <person name="Battlay P."/>
            <person name="Petersen B."/>
            <person name="Wilson J."/>
        </authorList>
    </citation>
    <scope>NUCLEOTIDE SEQUENCE</scope>
    <source>
        <strain evidence="2">AA19_3_7</strain>
        <tissue evidence="2">Leaf</tissue>
    </source>
</reference>
<sequence length="157" mass="17477">RHRVLYLTGVCLPQSQTCCLSSASNSLLSLWLFGFFLCLLLSTNRRLSAMLSSSDGVVVVVRDSHQKRIRDVMVTVVACDGLVVMGKNFTEETPTQLVVILGTQWNRYLGLLWSKDKEVDKLNSQSTIPTLAKAAKWSTCLPKKMGTQQAVSQTQRK</sequence>
<name>A0AAD5BUC6_AMBAR</name>
<gene>
    <name evidence="2" type="ORF">M8C21_002188</name>
</gene>
<dbReference type="Proteomes" id="UP001206925">
    <property type="component" value="Unassembled WGS sequence"/>
</dbReference>
<keyword evidence="1" id="KW-0472">Membrane</keyword>
<dbReference type="EMBL" id="JAMZMK010010994">
    <property type="protein sequence ID" value="KAI7729479.1"/>
    <property type="molecule type" value="Genomic_DNA"/>
</dbReference>
<protein>
    <submittedName>
        <fullName evidence="2">Uncharacterized protein</fullName>
    </submittedName>
</protein>
<feature type="non-terminal residue" evidence="2">
    <location>
        <position position="1"/>
    </location>
</feature>